<dbReference type="SUPFAM" id="SSF55136">
    <property type="entry name" value="Probable bacterial effector-binding domain"/>
    <property type="match status" value="1"/>
</dbReference>
<evidence type="ECO:0000313" key="3">
    <source>
        <dbReference type="Proteomes" id="UP001054945"/>
    </source>
</evidence>
<dbReference type="Pfam" id="PF04832">
    <property type="entry name" value="SOUL"/>
    <property type="match status" value="1"/>
</dbReference>
<accession>A0AAV4R008</accession>
<dbReference type="InterPro" id="IPR011256">
    <property type="entry name" value="Reg_factor_effector_dom_sf"/>
</dbReference>
<name>A0AAV4R008_CAEEX</name>
<evidence type="ECO:0000256" key="1">
    <source>
        <dbReference type="ARBA" id="ARBA00009817"/>
    </source>
</evidence>
<dbReference type="EMBL" id="BPLR01006983">
    <property type="protein sequence ID" value="GIY13685.1"/>
    <property type="molecule type" value="Genomic_DNA"/>
</dbReference>
<dbReference type="AlphaFoldDB" id="A0AAV4R008"/>
<dbReference type="Gene3D" id="3.20.80.10">
    <property type="entry name" value="Regulatory factor, effector binding domain"/>
    <property type="match status" value="1"/>
</dbReference>
<proteinExistence type="inferred from homology"/>
<comment type="similarity">
    <text evidence="1">Belongs to the HEBP family.</text>
</comment>
<organism evidence="2 3">
    <name type="scientific">Caerostris extrusa</name>
    <name type="common">Bark spider</name>
    <name type="synonym">Caerostris bankana</name>
    <dbReference type="NCBI Taxonomy" id="172846"/>
    <lineage>
        <taxon>Eukaryota</taxon>
        <taxon>Metazoa</taxon>
        <taxon>Ecdysozoa</taxon>
        <taxon>Arthropoda</taxon>
        <taxon>Chelicerata</taxon>
        <taxon>Arachnida</taxon>
        <taxon>Araneae</taxon>
        <taxon>Araneomorphae</taxon>
        <taxon>Entelegynae</taxon>
        <taxon>Araneoidea</taxon>
        <taxon>Araneidae</taxon>
        <taxon>Caerostris</taxon>
    </lineage>
</organism>
<evidence type="ECO:0000313" key="2">
    <source>
        <dbReference type="EMBL" id="GIY13685.1"/>
    </source>
</evidence>
<reference evidence="2 3" key="1">
    <citation type="submission" date="2021-06" db="EMBL/GenBank/DDBJ databases">
        <title>Caerostris extrusa draft genome.</title>
        <authorList>
            <person name="Kono N."/>
            <person name="Arakawa K."/>
        </authorList>
    </citation>
    <scope>NUCLEOTIDE SEQUENCE [LARGE SCALE GENOMIC DNA]</scope>
</reference>
<protein>
    <submittedName>
        <fullName evidence="2">Uncharacterized protein</fullName>
    </submittedName>
</protein>
<dbReference type="InterPro" id="IPR006917">
    <property type="entry name" value="SOUL_heme-bd"/>
</dbReference>
<comment type="caution">
    <text evidence="2">The sequence shown here is derived from an EMBL/GenBank/DDBJ whole genome shotgun (WGS) entry which is preliminary data.</text>
</comment>
<sequence length="84" mass="9633">MHMWFKVQMGSTELVNPEETSSPETTVSKTGYDYEIRSYPAVTWVATNERNRLGLVAESKGSKRLDDYFDTKNNESIKINKTIP</sequence>
<keyword evidence="3" id="KW-1185">Reference proteome</keyword>
<gene>
    <name evidence="2" type="ORF">CEXT_511541</name>
</gene>
<dbReference type="Proteomes" id="UP001054945">
    <property type="component" value="Unassembled WGS sequence"/>
</dbReference>